<dbReference type="EMBL" id="JANPWB010000003">
    <property type="protein sequence ID" value="KAJ1204453.1"/>
    <property type="molecule type" value="Genomic_DNA"/>
</dbReference>
<feature type="transmembrane region" description="Helical" evidence="2">
    <location>
        <begin position="298"/>
        <end position="324"/>
    </location>
</feature>
<accession>A0AAV7VRY1</accession>
<dbReference type="InterPro" id="IPR007110">
    <property type="entry name" value="Ig-like_dom"/>
</dbReference>
<feature type="compositionally biased region" description="Basic residues" evidence="1">
    <location>
        <begin position="331"/>
        <end position="342"/>
    </location>
</feature>
<dbReference type="InterPro" id="IPR036179">
    <property type="entry name" value="Ig-like_dom_sf"/>
</dbReference>
<dbReference type="SMART" id="SM00408">
    <property type="entry name" value="IGc2"/>
    <property type="match status" value="1"/>
</dbReference>
<dbReference type="InterPro" id="IPR013106">
    <property type="entry name" value="Ig_V-set"/>
</dbReference>
<feature type="domain" description="Ig-like" evidence="3">
    <location>
        <begin position="181"/>
        <end position="289"/>
    </location>
</feature>
<dbReference type="SMART" id="SM00409">
    <property type="entry name" value="IG"/>
    <property type="match status" value="2"/>
</dbReference>
<name>A0AAV7VRY1_PLEWA</name>
<dbReference type="InterPro" id="IPR013783">
    <property type="entry name" value="Ig-like_fold"/>
</dbReference>
<dbReference type="PANTHER" id="PTHR47011:SF1">
    <property type="entry name" value="CD226 ANTIGEN"/>
    <property type="match status" value="1"/>
</dbReference>
<keyword evidence="2" id="KW-1133">Transmembrane helix</keyword>
<keyword evidence="2" id="KW-0812">Transmembrane</keyword>
<dbReference type="GO" id="GO:0002891">
    <property type="term" value="P:positive regulation of immunoglobulin mediated immune response"/>
    <property type="evidence" value="ECO:0007669"/>
    <property type="project" value="TreeGrafter"/>
</dbReference>
<sequence length="391" mass="43593">MSDRAREFAHLFEEKPAFPKRRKQASKKVWHICAFSTKSCSTPSKMDSLAILLTVFHLYNTAAEGAIVDETVKLTAKMTLNCTYQGTSVVTHVIWAKNSGLVKESIAVFNTRHGVHVPEIYKDRIGFAKTDKDSKDKSLLFSDTLFSDLGTYTCSVHTFPEGIWEKTIQVIQADHLEGFTPSSFTYAATLGQNASFSCACTLGDSVKQITWEKLREEAQTTVALCSLSKGLVLKHYGVDHRHRSLVVCNGLQNSTLTIWNVVASDEGIYRCHFATNKVNQTILISLNISSGSSHSSNIIFVFGSAAALTVLMIIILISIIVTCLKKKKKARETKRRMAKSKPRPPNQTRPANSYGRRPTSEDQTHGISDAMCEEELYVNCRAFSPRANWQR</sequence>
<dbReference type="Gene3D" id="2.60.40.10">
    <property type="entry name" value="Immunoglobulins"/>
    <property type="match status" value="2"/>
</dbReference>
<proteinExistence type="predicted"/>
<dbReference type="PROSITE" id="PS50835">
    <property type="entry name" value="IG_LIKE"/>
    <property type="match status" value="2"/>
</dbReference>
<keyword evidence="5" id="KW-1185">Reference proteome</keyword>
<dbReference type="InterPro" id="IPR003598">
    <property type="entry name" value="Ig_sub2"/>
</dbReference>
<keyword evidence="2" id="KW-0472">Membrane</keyword>
<dbReference type="GO" id="GO:0009897">
    <property type="term" value="C:external side of plasma membrane"/>
    <property type="evidence" value="ECO:0007669"/>
    <property type="project" value="TreeGrafter"/>
</dbReference>
<dbReference type="Pfam" id="PF07686">
    <property type="entry name" value="V-set"/>
    <property type="match status" value="2"/>
</dbReference>
<dbReference type="GO" id="GO:0050839">
    <property type="term" value="F:cell adhesion molecule binding"/>
    <property type="evidence" value="ECO:0007669"/>
    <property type="project" value="TreeGrafter"/>
</dbReference>
<evidence type="ECO:0000259" key="3">
    <source>
        <dbReference type="PROSITE" id="PS50835"/>
    </source>
</evidence>
<comment type="caution">
    <text evidence="4">The sequence shown here is derived from an EMBL/GenBank/DDBJ whole genome shotgun (WGS) entry which is preliminary data.</text>
</comment>
<dbReference type="SUPFAM" id="SSF48726">
    <property type="entry name" value="Immunoglobulin"/>
    <property type="match status" value="2"/>
</dbReference>
<evidence type="ECO:0000256" key="2">
    <source>
        <dbReference type="SAM" id="Phobius"/>
    </source>
</evidence>
<dbReference type="GO" id="GO:0002729">
    <property type="term" value="P:positive regulation of natural killer cell cytokine production"/>
    <property type="evidence" value="ECO:0007669"/>
    <property type="project" value="InterPro"/>
</dbReference>
<reference evidence="4" key="1">
    <citation type="journal article" date="2022" name="bioRxiv">
        <title>Sequencing and chromosome-scale assembly of the giantPleurodeles waltlgenome.</title>
        <authorList>
            <person name="Brown T."/>
            <person name="Elewa A."/>
            <person name="Iarovenko S."/>
            <person name="Subramanian E."/>
            <person name="Araus A.J."/>
            <person name="Petzold A."/>
            <person name="Susuki M."/>
            <person name="Suzuki K.-i.T."/>
            <person name="Hayashi T."/>
            <person name="Toyoda A."/>
            <person name="Oliveira C."/>
            <person name="Osipova E."/>
            <person name="Leigh N.D."/>
            <person name="Simon A."/>
            <person name="Yun M.H."/>
        </authorList>
    </citation>
    <scope>NUCLEOTIDE SEQUENCE</scope>
    <source>
        <strain evidence="4">20211129_DDA</strain>
        <tissue evidence="4">Liver</tissue>
    </source>
</reference>
<dbReference type="InterPro" id="IPR003599">
    <property type="entry name" value="Ig_sub"/>
</dbReference>
<dbReference type="InterPro" id="IPR042842">
    <property type="entry name" value="CD226"/>
</dbReference>
<protein>
    <recommendedName>
        <fullName evidence="3">Ig-like domain-containing protein</fullName>
    </recommendedName>
</protein>
<dbReference type="PANTHER" id="PTHR47011">
    <property type="entry name" value="CD226 ANTIGEN"/>
    <property type="match status" value="1"/>
</dbReference>
<evidence type="ECO:0000313" key="4">
    <source>
        <dbReference type="EMBL" id="KAJ1204453.1"/>
    </source>
</evidence>
<feature type="region of interest" description="Disordered" evidence="1">
    <location>
        <begin position="331"/>
        <end position="364"/>
    </location>
</feature>
<gene>
    <name evidence="4" type="ORF">NDU88_008231</name>
</gene>
<dbReference type="Proteomes" id="UP001066276">
    <property type="component" value="Chromosome 2_1"/>
</dbReference>
<feature type="domain" description="Ig-like" evidence="3">
    <location>
        <begin position="43"/>
        <end position="156"/>
    </location>
</feature>
<organism evidence="4 5">
    <name type="scientific">Pleurodeles waltl</name>
    <name type="common">Iberian ribbed newt</name>
    <dbReference type="NCBI Taxonomy" id="8319"/>
    <lineage>
        <taxon>Eukaryota</taxon>
        <taxon>Metazoa</taxon>
        <taxon>Chordata</taxon>
        <taxon>Craniata</taxon>
        <taxon>Vertebrata</taxon>
        <taxon>Euteleostomi</taxon>
        <taxon>Amphibia</taxon>
        <taxon>Batrachia</taxon>
        <taxon>Caudata</taxon>
        <taxon>Salamandroidea</taxon>
        <taxon>Salamandridae</taxon>
        <taxon>Pleurodelinae</taxon>
        <taxon>Pleurodeles</taxon>
    </lineage>
</organism>
<dbReference type="AlphaFoldDB" id="A0AAV7VRY1"/>
<evidence type="ECO:0000256" key="1">
    <source>
        <dbReference type="SAM" id="MobiDB-lite"/>
    </source>
</evidence>
<evidence type="ECO:0000313" key="5">
    <source>
        <dbReference type="Proteomes" id="UP001066276"/>
    </source>
</evidence>